<reference evidence="1 2" key="2">
    <citation type="submission" date="2010-03" db="EMBL/GenBank/DDBJ databases">
        <authorList>
            <person name="Pajon A."/>
        </authorList>
    </citation>
    <scope>NUCLEOTIDE SEQUENCE [LARGE SCALE GENOMIC DNA]</scope>
    <source>
        <strain evidence="1 2">L2-14</strain>
    </source>
</reference>
<dbReference type="AlphaFoldDB" id="D4LZF1"/>
<dbReference type="KEGG" id="rto:RTO_27040"/>
<dbReference type="HOGENOM" id="CLU_3029713_0_0_9"/>
<evidence type="ECO:0000313" key="2">
    <source>
        <dbReference type="Proteomes" id="UP000008956"/>
    </source>
</evidence>
<dbReference type="PATRIC" id="fig|657313.3.peg.2582"/>
<reference evidence="1 2" key="1">
    <citation type="submission" date="2010-03" db="EMBL/GenBank/DDBJ databases">
        <title>The genome sequence of Ruminococcus torques L2-14.</title>
        <authorList>
            <consortium name="metaHIT consortium -- http://www.metahit.eu/"/>
            <person name="Pajon A."/>
            <person name="Turner K."/>
            <person name="Parkhill J."/>
            <person name="Duncan S."/>
            <person name="Flint H."/>
        </authorList>
    </citation>
    <scope>NUCLEOTIDE SEQUENCE [LARGE SCALE GENOMIC DNA]</scope>
    <source>
        <strain evidence="1 2">L2-14</strain>
    </source>
</reference>
<protein>
    <submittedName>
        <fullName evidence="1">Uncharacterized protein</fullName>
    </submittedName>
</protein>
<dbReference type="EMBL" id="FP929055">
    <property type="protein sequence ID" value="CBL27161.1"/>
    <property type="molecule type" value="Genomic_DNA"/>
</dbReference>
<name>D4LZF1_9FIRM</name>
<gene>
    <name evidence="1" type="ORF">RTO_27040</name>
</gene>
<dbReference type="Proteomes" id="UP000008956">
    <property type="component" value="Chromosome"/>
</dbReference>
<evidence type="ECO:0000313" key="1">
    <source>
        <dbReference type="EMBL" id="CBL27161.1"/>
    </source>
</evidence>
<dbReference type="RefSeq" id="WP_015529739.1">
    <property type="nucleotide sequence ID" value="NC_021015.1"/>
</dbReference>
<organism evidence="1 2">
    <name type="scientific">[Ruminococcus] torques L2-14</name>
    <dbReference type="NCBI Taxonomy" id="657313"/>
    <lineage>
        <taxon>Bacteria</taxon>
        <taxon>Bacillati</taxon>
        <taxon>Bacillota</taxon>
        <taxon>Clostridia</taxon>
        <taxon>Lachnospirales</taxon>
        <taxon>Lachnospiraceae</taxon>
        <taxon>Mediterraneibacter</taxon>
    </lineage>
</organism>
<proteinExistence type="predicted"/>
<sequence>MPKVFNNQVFIDFLAQLGPDEQHQYNSPWNIAAEFNIDMSCPHAFIRRKKSECSR</sequence>
<accession>D4LZF1</accession>